<organism evidence="7 8">
    <name type="scientific">Nocardioides immobilis</name>
    <dbReference type="NCBI Taxonomy" id="2049295"/>
    <lineage>
        <taxon>Bacteria</taxon>
        <taxon>Bacillati</taxon>
        <taxon>Actinomycetota</taxon>
        <taxon>Actinomycetes</taxon>
        <taxon>Propionibacteriales</taxon>
        <taxon>Nocardioidaceae</taxon>
        <taxon>Nocardioides</taxon>
    </lineage>
</organism>
<evidence type="ECO:0000256" key="3">
    <source>
        <dbReference type="ARBA" id="ARBA00023239"/>
    </source>
</evidence>
<name>A0A417Y6D4_9ACTN</name>
<accession>A0A417Y6D4</accession>
<dbReference type="AlphaFoldDB" id="A0A417Y6D4"/>
<protein>
    <recommendedName>
        <fullName evidence="2">enoyl-CoA hydratase</fullName>
        <ecNumber evidence="2">4.2.1.17</ecNumber>
    </recommendedName>
</protein>
<evidence type="ECO:0000256" key="6">
    <source>
        <dbReference type="RuleBase" id="RU003707"/>
    </source>
</evidence>
<dbReference type="GO" id="GO:0018812">
    <property type="term" value="F:3-hydroxyacyl-CoA dehydratase activity"/>
    <property type="evidence" value="ECO:0007669"/>
    <property type="project" value="RHEA"/>
</dbReference>
<evidence type="ECO:0000256" key="5">
    <source>
        <dbReference type="ARBA" id="ARBA00023717"/>
    </source>
</evidence>
<reference evidence="7 8" key="1">
    <citation type="submission" date="2018-09" db="EMBL/GenBank/DDBJ databases">
        <title>Genome sequencing of Nocardioides immobilis CCTCC AB 2017083 for comparison to Nocardioides silvaticus.</title>
        <authorList>
            <person name="Li C."/>
            <person name="Wang G."/>
        </authorList>
    </citation>
    <scope>NUCLEOTIDE SEQUENCE [LARGE SCALE GENOMIC DNA]</scope>
    <source>
        <strain evidence="7 8">CCTCC AB 2017083</strain>
    </source>
</reference>
<dbReference type="Gene3D" id="1.10.12.10">
    <property type="entry name" value="Lyase 2-enoyl-coa Hydratase, Chain A, domain 2"/>
    <property type="match status" value="1"/>
</dbReference>
<dbReference type="PANTHER" id="PTHR43802">
    <property type="entry name" value="ENOYL-COA HYDRATASE"/>
    <property type="match status" value="1"/>
</dbReference>
<gene>
    <name evidence="7" type="ORF">D0Z08_03960</name>
</gene>
<keyword evidence="3 7" id="KW-0456">Lyase</keyword>
<dbReference type="Pfam" id="PF00378">
    <property type="entry name" value="ECH_1"/>
    <property type="match status" value="1"/>
</dbReference>
<comment type="catalytic activity">
    <reaction evidence="4">
        <text>a (3S)-3-hydroxyacyl-CoA = a (2E)-enoyl-CoA + H2O</text>
        <dbReference type="Rhea" id="RHEA:16105"/>
        <dbReference type="ChEBI" id="CHEBI:15377"/>
        <dbReference type="ChEBI" id="CHEBI:57318"/>
        <dbReference type="ChEBI" id="CHEBI:58856"/>
        <dbReference type="EC" id="4.2.1.17"/>
    </reaction>
</comment>
<dbReference type="PANTHER" id="PTHR43802:SF1">
    <property type="entry name" value="IP11341P-RELATED"/>
    <property type="match status" value="1"/>
</dbReference>
<dbReference type="Gene3D" id="3.90.226.10">
    <property type="entry name" value="2-enoyl-CoA Hydratase, Chain A, domain 1"/>
    <property type="match status" value="1"/>
</dbReference>
<dbReference type="SUPFAM" id="SSF52096">
    <property type="entry name" value="ClpP/crotonase"/>
    <property type="match status" value="1"/>
</dbReference>
<dbReference type="FunFam" id="3.90.226.10:FF:000009">
    <property type="entry name" value="Carnitinyl-CoA dehydratase"/>
    <property type="match status" value="1"/>
</dbReference>
<evidence type="ECO:0000313" key="7">
    <source>
        <dbReference type="EMBL" id="RHW28155.1"/>
    </source>
</evidence>
<dbReference type="OrthoDB" id="4308938at2"/>
<dbReference type="PROSITE" id="PS00166">
    <property type="entry name" value="ENOYL_COA_HYDRATASE"/>
    <property type="match status" value="1"/>
</dbReference>
<dbReference type="EC" id="4.2.1.17" evidence="2"/>
<dbReference type="CDD" id="cd06558">
    <property type="entry name" value="crotonase-like"/>
    <property type="match status" value="1"/>
</dbReference>
<dbReference type="InterPro" id="IPR029045">
    <property type="entry name" value="ClpP/crotonase-like_dom_sf"/>
</dbReference>
<dbReference type="InterPro" id="IPR018376">
    <property type="entry name" value="Enoyl-CoA_hyd/isom_CS"/>
</dbReference>
<comment type="caution">
    <text evidence="7">The sequence shown here is derived from an EMBL/GenBank/DDBJ whole genome shotgun (WGS) entry which is preliminary data.</text>
</comment>
<proteinExistence type="inferred from homology"/>
<dbReference type="EMBL" id="QXGH01000010">
    <property type="protein sequence ID" value="RHW28155.1"/>
    <property type="molecule type" value="Genomic_DNA"/>
</dbReference>
<evidence type="ECO:0000313" key="8">
    <source>
        <dbReference type="Proteomes" id="UP000283644"/>
    </source>
</evidence>
<sequence>MSDAVLLDVADGVATITLNRPDVRNAIDLPTSLAIAECLDEVDERPDIAVAVLTGAGSTFCAGMDLKAFAATQERPIHDRRGAFGIVRQPCEKPLIAAIEGKALGGGLEIALACDLVVAADSSRLGLPEVKRGLVAAAGGVLRLPRRIPQAVAMEMILTGEPLTAEQARGWGLVNRVAPDGQALAIARQLAAAVAANAPLAVRAAKRIALDSADWAADEAFDRQVAYTDPVRSSSDAAEGARAFVEKRAPRWTGS</sequence>
<evidence type="ECO:0000256" key="2">
    <source>
        <dbReference type="ARBA" id="ARBA00012076"/>
    </source>
</evidence>
<comment type="catalytic activity">
    <reaction evidence="5">
        <text>a 4-saturated-(3S)-3-hydroxyacyl-CoA = a (3E)-enoyl-CoA + H2O</text>
        <dbReference type="Rhea" id="RHEA:20724"/>
        <dbReference type="ChEBI" id="CHEBI:15377"/>
        <dbReference type="ChEBI" id="CHEBI:58521"/>
        <dbReference type="ChEBI" id="CHEBI:137480"/>
        <dbReference type="EC" id="4.2.1.17"/>
    </reaction>
</comment>
<keyword evidence="8" id="KW-1185">Reference proteome</keyword>
<evidence type="ECO:0000256" key="4">
    <source>
        <dbReference type="ARBA" id="ARBA00023709"/>
    </source>
</evidence>
<dbReference type="InterPro" id="IPR001753">
    <property type="entry name" value="Enoyl-CoA_hydra/iso"/>
</dbReference>
<dbReference type="InterPro" id="IPR014748">
    <property type="entry name" value="Enoyl-CoA_hydra_C"/>
</dbReference>
<evidence type="ECO:0000256" key="1">
    <source>
        <dbReference type="ARBA" id="ARBA00005254"/>
    </source>
</evidence>
<dbReference type="Proteomes" id="UP000283644">
    <property type="component" value="Unassembled WGS sequence"/>
</dbReference>
<comment type="similarity">
    <text evidence="1 6">Belongs to the enoyl-CoA hydratase/isomerase family.</text>
</comment>
<dbReference type="RefSeq" id="WP_118922904.1">
    <property type="nucleotide sequence ID" value="NZ_QXGH01000010.1"/>
</dbReference>
<dbReference type="NCBIfam" id="NF006100">
    <property type="entry name" value="PRK08252.1"/>
    <property type="match status" value="1"/>
</dbReference>